<keyword evidence="3 5" id="KW-1133">Transmembrane helix</keyword>
<evidence type="ECO:0000256" key="2">
    <source>
        <dbReference type="ARBA" id="ARBA00022692"/>
    </source>
</evidence>
<dbReference type="AlphaFoldDB" id="A0A939GH47"/>
<accession>A0A939GH47</accession>
<evidence type="ECO:0000256" key="5">
    <source>
        <dbReference type="RuleBase" id="RU363041"/>
    </source>
</evidence>
<keyword evidence="7" id="KW-1185">Reference proteome</keyword>
<protein>
    <recommendedName>
        <fullName evidence="5">Probable membrane transporter protein</fullName>
    </recommendedName>
</protein>
<evidence type="ECO:0000256" key="3">
    <source>
        <dbReference type="ARBA" id="ARBA00022989"/>
    </source>
</evidence>
<keyword evidence="5" id="KW-1003">Cell membrane</keyword>
<evidence type="ECO:0000256" key="4">
    <source>
        <dbReference type="ARBA" id="ARBA00023136"/>
    </source>
</evidence>
<organism evidence="6 7">
    <name type="scientific">Fibrella rubiginis</name>
    <dbReference type="NCBI Taxonomy" id="2817060"/>
    <lineage>
        <taxon>Bacteria</taxon>
        <taxon>Pseudomonadati</taxon>
        <taxon>Bacteroidota</taxon>
        <taxon>Cytophagia</taxon>
        <taxon>Cytophagales</taxon>
        <taxon>Spirosomataceae</taxon>
        <taxon>Fibrella</taxon>
    </lineage>
</organism>
<comment type="subcellular location">
    <subcellularLocation>
        <location evidence="5">Cell membrane</location>
        <topology evidence="5">Multi-pass membrane protein</topology>
    </subcellularLocation>
    <subcellularLocation>
        <location evidence="1">Membrane</location>
        <topology evidence="1">Multi-pass membrane protein</topology>
    </subcellularLocation>
</comment>
<dbReference type="Pfam" id="PF01925">
    <property type="entry name" value="TauE"/>
    <property type="match status" value="1"/>
</dbReference>
<name>A0A939GH47_9BACT</name>
<dbReference type="GO" id="GO:0005886">
    <property type="term" value="C:plasma membrane"/>
    <property type="evidence" value="ECO:0007669"/>
    <property type="project" value="UniProtKB-SubCell"/>
</dbReference>
<proteinExistence type="inferred from homology"/>
<dbReference type="InterPro" id="IPR002781">
    <property type="entry name" value="TM_pro_TauE-like"/>
</dbReference>
<evidence type="ECO:0000313" key="7">
    <source>
        <dbReference type="Proteomes" id="UP000664034"/>
    </source>
</evidence>
<keyword evidence="2 5" id="KW-0812">Transmembrane</keyword>
<gene>
    <name evidence="6" type="ORF">J2I47_07365</name>
</gene>
<sequence length="60" mass="6135">MSVSTIFILLLLGALAGYISGLVGIGGSVILVPTLVLLGFSQYRAQGTSLALLIPPSHKP</sequence>
<comment type="caution">
    <text evidence="6">The sequence shown here is derived from an EMBL/GenBank/DDBJ whole genome shotgun (WGS) entry which is preliminary data.</text>
</comment>
<dbReference type="EMBL" id="JAFMYV010000003">
    <property type="protein sequence ID" value="MBO0936363.1"/>
    <property type="molecule type" value="Genomic_DNA"/>
</dbReference>
<dbReference type="Proteomes" id="UP000664034">
    <property type="component" value="Unassembled WGS sequence"/>
</dbReference>
<evidence type="ECO:0000256" key="1">
    <source>
        <dbReference type="ARBA" id="ARBA00004141"/>
    </source>
</evidence>
<feature type="transmembrane region" description="Helical" evidence="5">
    <location>
        <begin position="6"/>
        <end position="38"/>
    </location>
</feature>
<comment type="similarity">
    <text evidence="5">Belongs to the 4-toluene sulfonate uptake permease (TSUP) (TC 2.A.102) family.</text>
</comment>
<reference evidence="6" key="1">
    <citation type="submission" date="2021-03" db="EMBL/GenBank/DDBJ databases">
        <title>Fibrella sp. HMF5335 genome sequencing and assembly.</title>
        <authorList>
            <person name="Kang H."/>
            <person name="Kim H."/>
            <person name="Bae S."/>
            <person name="Joh K."/>
        </authorList>
    </citation>
    <scope>NUCLEOTIDE SEQUENCE</scope>
    <source>
        <strain evidence="6">HMF5335</strain>
    </source>
</reference>
<evidence type="ECO:0000313" key="6">
    <source>
        <dbReference type="EMBL" id="MBO0936363.1"/>
    </source>
</evidence>
<dbReference type="RefSeq" id="WP_207363929.1">
    <property type="nucleotide sequence ID" value="NZ_JAFMYV010000003.1"/>
</dbReference>
<keyword evidence="4 5" id="KW-0472">Membrane</keyword>